<sequence>MVAKPNTTLIVTSYFYNYLKNKKCEGNQSNQEYFNDNSSDGTQRLRHEYEYLERCNRECCAERNKIMQHNVENYYGKLKRKDGMDSDGTSQM</sequence>
<dbReference type="AlphaFoldDB" id="A0A0K0DZU8"/>
<organism evidence="1">
    <name type="scientific">Strongyloides stercoralis</name>
    <name type="common">Threadworm</name>
    <dbReference type="NCBI Taxonomy" id="6248"/>
    <lineage>
        <taxon>Eukaryota</taxon>
        <taxon>Metazoa</taxon>
        <taxon>Ecdysozoa</taxon>
        <taxon>Nematoda</taxon>
        <taxon>Chromadorea</taxon>
        <taxon>Rhabditida</taxon>
        <taxon>Tylenchina</taxon>
        <taxon>Panagrolaimomorpha</taxon>
        <taxon>Strongyloidoidea</taxon>
        <taxon>Strongyloididae</taxon>
        <taxon>Strongyloides</taxon>
    </lineage>
</organism>
<proteinExistence type="predicted"/>
<reference evidence="1" key="1">
    <citation type="submission" date="2015-08" db="UniProtKB">
        <authorList>
            <consortium name="WormBaseParasite"/>
        </authorList>
    </citation>
    <scope>IDENTIFICATION</scope>
</reference>
<protein>
    <submittedName>
        <fullName evidence="1">PIR Superfamily Protein</fullName>
    </submittedName>
</protein>
<accession>A0A0K0DZU8</accession>
<evidence type="ECO:0000313" key="1">
    <source>
        <dbReference type="WBParaSite" id="SSTP_0000275800.1"/>
    </source>
</evidence>
<dbReference type="WBParaSite" id="SSTP_0000275800.1">
    <property type="protein sequence ID" value="SSTP_0000275800.1"/>
    <property type="gene ID" value="SSTP_0000275800"/>
</dbReference>
<name>A0A0K0DZU8_STRER</name>